<gene>
    <name evidence="2" type="ORF">SBRY_20034</name>
</gene>
<name>A0A9W4E3Y0_9ACTN</name>
<feature type="compositionally biased region" description="Basic and acidic residues" evidence="1">
    <location>
        <begin position="39"/>
        <end position="48"/>
    </location>
</feature>
<feature type="compositionally biased region" description="Basic residues" evidence="1">
    <location>
        <begin position="149"/>
        <end position="190"/>
    </location>
</feature>
<dbReference type="EMBL" id="CAJVAX010000012">
    <property type="protein sequence ID" value="CAG7624279.1"/>
    <property type="molecule type" value="Genomic_DNA"/>
</dbReference>
<reference evidence="2" key="1">
    <citation type="submission" date="2021-06" db="EMBL/GenBank/DDBJ databases">
        <authorList>
            <person name="Arsene-Ploetze F."/>
        </authorList>
    </citation>
    <scope>NUCLEOTIDE SEQUENCE</scope>
    <source>
        <strain evidence="2">SBRY1</strain>
    </source>
</reference>
<evidence type="ECO:0000313" key="3">
    <source>
        <dbReference type="Proteomes" id="UP001153328"/>
    </source>
</evidence>
<organism evidence="2 3">
    <name type="scientific">Actinacidiphila bryophytorum</name>
    <dbReference type="NCBI Taxonomy" id="1436133"/>
    <lineage>
        <taxon>Bacteria</taxon>
        <taxon>Bacillati</taxon>
        <taxon>Actinomycetota</taxon>
        <taxon>Actinomycetes</taxon>
        <taxon>Kitasatosporales</taxon>
        <taxon>Streptomycetaceae</taxon>
        <taxon>Actinacidiphila</taxon>
    </lineage>
</organism>
<dbReference type="Proteomes" id="UP001153328">
    <property type="component" value="Unassembled WGS sequence"/>
</dbReference>
<feature type="region of interest" description="Disordered" evidence="1">
    <location>
        <begin position="1"/>
        <end position="290"/>
    </location>
</feature>
<evidence type="ECO:0000256" key="1">
    <source>
        <dbReference type="SAM" id="MobiDB-lite"/>
    </source>
</evidence>
<evidence type="ECO:0000313" key="2">
    <source>
        <dbReference type="EMBL" id="CAG7624279.1"/>
    </source>
</evidence>
<keyword evidence="3" id="KW-1185">Reference proteome</keyword>
<sequence length="290" mass="32368">MRGGRGRNPGRGRLRAAAGVHRPAGADRERAGLQRGHPGHHDQRDTGARHQRAAAHGHHPGDITRHHRALHRRGQGLVQHQGGRDAARLGVPQRRVGQGDREGQPQGDDRLAGGGHHRGPEPSRPVAAEGEGRPAARRRRRPERGPAVHPRHHRQDPGQRPRRRPHRRPEHRRDRHHRRQGQRRRGRRRTAQGAGGTQGRRHRLPGAARRVLRRHRPAPRRPPAHPRRDPRRRPGGAVRTGRGQEDPDLLTASLRCCWAPPPGERGPRGCPRSGRRAAPAGSAWSAGRPR</sequence>
<proteinExistence type="predicted"/>
<feature type="compositionally biased region" description="Basic residues" evidence="1">
    <location>
        <begin position="49"/>
        <end position="58"/>
    </location>
</feature>
<feature type="compositionally biased region" description="Basic and acidic residues" evidence="1">
    <location>
        <begin position="97"/>
        <end position="111"/>
    </location>
</feature>
<feature type="compositionally biased region" description="Basic residues" evidence="1">
    <location>
        <begin position="199"/>
        <end position="234"/>
    </location>
</feature>
<comment type="caution">
    <text evidence="2">The sequence shown here is derived from an EMBL/GenBank/DDBJ whole genome shotgun (WGS) entry which is preliminary data.</text>
</comment>
<dbReference type="AlphaFoldDB" id="A0A9W4E3Y0"/>
<feature type="compositionally biased region" description="Basic residues" evidence="1">
    <location>
        <begin position="65"/>
        <end position="74"/>
    </location>
</feature>
<feature type="compositionally biased region" description="Low complexity" evidence="1">
    <location>
        <begin position="268"/>
        <end position="290"/>
    </location>
</feature>
<accession>A0A9W4E3Y0</accession>
<protein>
    <submittedName>
        <fullName evidence="2">MoxR-like ATPases</fullName>
    </submittedName>
</protein>
<feature type="compositionally biased region" description="Basic residues" evidence="1">
    <location>
        <begin position="1"/>
        <end position="14"/>
    </location>
</feature>